<keyword evidence="1" id="KW-0472">Membrane</keyword>
<dbReference type="AlphaFoldDB" id="A0A1W5ZQP6"/>
<protein>
    <submittedName>
        <fullName evidence="2">DUF4153 domain-containing protein</fullName>
    </submittedName>
</protein>
<feature type="transmembrane region" description="Helical" evidence="1">
    <location>
        <begin position="96"/>
        <end position="115"/>
    </location>
</feature>
<sequence>MDNNNLVLEHMTDPHELERLYRQDPKAFIKAFSHAWEQHPDSHVLSVWYERLHFKERADPTKPSLFQKGFLFMGLLAVLAGISTRIIFHFVEQEAIAPINLVFGIIPFIAAYFVYNNPPKRRMIYSLAALFILSVVYLNLLPLNGEDSIILVYLHLPIFLWVWLGLAFTGNGYSQGRERLAYIKFNLEFGLLYACMAVSGMILAALTMQLFRFVGLNIEDFYFSNIVLFGAAALAIVAAYLVSMNLKLAKNITPYIAKIFSPLVLITLLVYLITIIWVGKNPFLDRDFLIAFNGILLGVLAVTIFTITESDSDENKNISDYINAALIGLALVIDLVALSAIVFRLSSYGITPNRVAVLGVNILICANLIWIMLSYIRFLQNKAGLSTIQDAVTKYLPVYGLWAAFVTFTFPIIFN</sequence>
<feature type="transmembrane region" description="Helical" evidence="1">
    <location>
        <begin position="255"/>
        <end position="278"/>
    </location>
</feature>
<feature type="transmembrane region" description="Helical" evidence="1">
    <location>
        <begin position="70"/>
        <end position="90"/>
    </location>
</feature>
<reference evidence="2 3" key="1">
    <citation type="submission" date="2017-04" db="EMBL/GenBank/DDBJ databases">
        <title>The whole genome sequencing and assembly of Halobacillus mangrovi strain.</title>
        <authorList>
            <person name="Lee S.-J."/>
            <person name="Park M.-K."/>
            <person name="Kim J.-Y."/>
            <person name="Lee Y.-J."/>
            <person name="Yi H."/>
            <person name="Bahn Y.-S."/>
            <person name="Kim J.F."/>
            <person name="Lee D.-W."/>
        </authorList>
    </citation>
    <scope>NUCLEOTIDE SEQUENCE [LARGE SCALE GENOMIC DNA]</scope>
    <source>
        <strain evidence="2 3">KTB 131</strain>
    </source>
</reference>
<dbReference type="STRING" id="402384.HM131_01695"/>
<keyword evidence="3" id="KW-1185">Reference proteome</keyword>
<keyword evidence="1" id="KW-0812">Transmembrane</keyword>
<dbReference type="OrthoDB" id="637094at2"/>
<organism evidence="2 3">
    <name type="scientific">Halobacillus mangrovi</name>
    <dbReference type="NCBI Taxonomy" id="402384"/>
    <lineage>
        <taxon>Bacteria</taxon>
        <taxon>Bacillati</taxon>
        <taxon>Bacillota</taxon>
        <taxon>Bacilli</taxon>
        <taxon>Bacillales</taxon>
        <taxon>Bacillaceae</taxon>
        <taxon>Halobacillus</taxon>
    </lineage>
</organism>
<dbReference type="KEGG" id="hmn:HM131_01695"/>
<name>A0A1W5ZQP6_9BACI</name>
<feature type="transmembrane region" description="Helical" evidence="1">
    <location>
        <begin position="355"/>
        <end position="376"/>
    </location>
</feature>
<evidence type="ECO:0000313" key="3">
    <source>
        <dbReference type="Proteomes" id="UP000192527"/>
    </source>
</evidence>
<proteinExistence type="predicted"/>
<evidence type="ECO:0000313" key="2">
    <source>
        <dbReference type="EMBL" id="ARI75615.1"/>
    </source>
</evidence>
<gene>
    <name evidence="2" type="ORF">HM131_01695</name>
</gene>
<dbReference type="Proteomes" id="UP000192527">
    <property type="component" value="Chromosome"/>
</dbReference>
<dbReference type="RefSeq" id="WP_085027318.1">
    <property type="nucleotide sequence ID" value="NZ_CP020772.1"/>
</dbReference>
<keyword evidence="1" id="KW-1133">Transmembrane helix</keyword>
<feature type="transmembrane region" description="Helical" evidence="1">
    <location>
        <begin position="396"/>
        <end position="414"/>
    </location>
</feature>
<feature type="transmembrane region" description="Helical" evidence="1">
    <location>
        <begin position="290"/>
        <end position="309"/>
    </location>
</feature>
<accession>A0A1W5ZQP6</accession>
<feature type="transmembrane region" description="Helical" evidence="1">
    <location>
        <begin position="222"/>
        <end position="243"/>
    </location>
</feature>
<feature type="transmembrane region" description="Helical" evidence="1">
    <location>
        <begin position="321"/>
        <end position="343"/>
    </location>
</feature>
<feature type="transmembrane region" description="Helical" evidence="1">
    <location>
        <begin position="149"/>
        <end position="168"/>
    </location>
</feature>
<feature type="transmembrane region" description="Helical" evidence="1">
    <location>
        <begin position="124"/>
        <end position="143"/>
    </location>
</feature>
<evidence type="ECO:0000256" key="1">
    <source>
        <dbReference type="SAM" id="Phobius"/>
    </source>
</evidence>
<feature type="transmembrane region" description="Helical" evidence="1">
    <location>
        <begin position="189"/>
        <end position="210"/>
    </location>
</feature>
<dbReference type="EMBL" id="CP020772">
    <property type="protein sequence ID" value="ARI75615.1"/>
    <property type="molecule type" value="Genomic_DNA"/>
</dbReference>